<keyword evidence="8" id="KW-0346">Stress response</keyword>
<evidence type="ECO:0000313" key="8">
    <source>
        <dbReference type="EMBL" id="KAF8822765.1"/>
    </source>
</evidence>
<dbReference type="Pfam" id="PF00168">
    <property type="entry name" value="C2"/>
    <property type="match status" value="2"/>
</dbReference>
<dbReference type="Gene3D" id="2.60.40.150">
    <property type="entry name" value="C2 domain"/>
    <property type="match status" value="2"/>
</dbReference>
<keyword evidence="2 6" id="KW-0812">Transmembrane</keyword>
<feature type="transmembrane region" description="Helical" evidence="6">
    <location>
        <begin position="314"/>
        <end position="337"/>
    </location>
</feature>
<comment type="caution">
    <text evidence="8">The sequence shown here is derived from an EMBL/GenBank/DDBJ whole genome shotgun (WGS) entry which is preliminary data.</text>
</comment>
<protein>
    <submittedName>
        <fullName evidence="8">Heat shock protein DnaJ pfj4</fullName>
    </submittedName>
</protein>
<dbReference type="InterPro" id="IPR035892">
    <property type="entry name" value="C2_domain_sf"/>
</dbReference>
<dbReference type="PANTHER" id="PTHR12546">
    <property type="entry name" value="FER-1-LIKE"/>
    <property type="match status" value="1"/>
</dbReference>
<sequence length="343" mass="39512">MIEATRGSMRQQTHNPEFFLLFERDVIFPEQSQVTIAVWSSQEIYGNRRESFIGETEIDLEERWFSEKWQLMMRKNQIPMEYRKLKRGGEDQSQGTLELWVELIDIAVASEVPKFDLFKTVPTEIEIRLIIWAARGLPLSGSEKVLDPLIRCTLDCVNYAGPFPITQQTDVHYNATMGNSTFNWRMVYPRIRSPVGSCLLQIACYDFQKIGVPRFVGEVNLELRKYVKNVATTLSRLEVDSELKLVNTAIDESSSRGFIQVTAQFLAQSEATGKPAALGRGEPNVDPRLLIPQEGRRWEDFLVSAGIRTDFRPIWFWVRVVVTVFLVLWALVILFLYPALLLR</sequence>
<accession>A0ABQ7JFV1</accession>
<evidence type="ECO:0000256" key="3">
    <source>
        <dbReference type="ARBA" id="ARBA00022737"/>
    </source>
</evidence>
<proteinExistence type="predicted"/>
<name>A0ABQ7JFV1_9APIC</name>
<evidence type="ECO:0000256" key="6">
    <source>
        <dbReference type="SAM" id="Phobius"/>
    </source>
</evidence>
<organism evidence="8 9">
    <name type="scientific">Cardiosporidium cionae</name>
    <dbReference type="NCBI Taxonomy" id="476202"/>
    <lineage>
        <taxon>Eukaryota</taxon>
        <taxon>Sar</taxon>
        <taxon>Alveolata</taxon>
        <taxon>Apicomplexa</taxon>
        <taxon>Aconoidasida</taxon>
        <taxon>Nephromycida</taxon>
        <taxon>Cardiosporidium</taxon>
    </lineage>
</organism>
<gene>
    <name evidence="8" type="ORF">IE077_002696</name>
</gene>
<dbReference type="InterPro" id="IPR000008">
    <property type="entry name" value="C2_dom"/>
</dbReference>
<dbReference type="PROSITE" id="PS50004">
    <property type="entry name" value="C2"/>
    <property type="match status" value="1"/>
</dbReference>
<reference evidence="8 9" key="1">
    <citation type="journal article" date="2020" name="bioRxiv">
        <title>Metabolic contributions of an alphaproteobacterial endosymbiont in the apicomplexan Cardiosporidium cionae.</title>
        <authorList>
            <person name="Hunter E.S."/>
            <person name="Paight C.J."/>
            <person name="Lane C.E."/>
        </authorList>
    </citation>
    <scope>NUCLEOTIDE SEQUENCE [LARGE SCALE GENOMIC DNA]</scope>
    <source>
        <strain evidence="8">ESH_2018</strain>
    </source>
</reference>
<keyword evidence="4 6" id="KW-1133">Transmembrane helix</keyword>
<evidence type="ECO:0000256" key="1">
    <source>
        <dbReference type="ARBA" id="ARBA00004167"/>
    </source>
</evidence>
<keyword evidence="3" id="KW-0677">Repeat</keyword>
<evidence type="ECO:0000313" key="9">
    <source>
        <dbReference type="Proteomes" id="UP000823046"/>
    </source>
</evidence>
<feature type="domain" description="C2" evidence="7">
    <location>
        <begin position="108"/>
        <end position="236"/>
    </location>
</feature>
<dbReference type="SUPFAM" id="SSF49562">
    <property type="entry name" value="C2 domain (Calcium/lipid-binding domain, CaLB)"/>
    <property type="match status" value="2"/>
</dbReference>
<evidence type="ECO:0000259" key="7">
    <source>
        <dbReference type="PROSITE" id="PS50004"/>
    </source>
</evidence>
<keyword evidence="5 6" id="KW-0472">Membrane</keyword>
<dbReference type="EMBL" id="JADAQX010000025">
    <property type="protein sequence ID" value="KAF8822765.1"/>
    <property type="molecule type" value="Genomic_DNA"/>
</dbReference>
<evidence type="ECO:0000256" key="5">
    <source>
        <dbReference type="ARBA" id="ARBA00023136"/>
    </source>
</evidence>
<keyword evidence="9" id="KW-1185">Reference proteome</keyword>
<comment type="subcellular location">
    <subcellularLocation>
        <location evidence="1">Membrane</location>
        <topology evidence="1">Single-pass membrane protein</topology>
    </subcellularLocation>
</comment>
<dbReference type="InterPro" id="IPR037721">
    <property type="entry name" value="Ferlin"/>
</dbReference>
<evidence type="ECO:0000256" key="2">
    <source>
        <dbReference type="ARBA" id="ARBA00022692"/>
    </source>
</evidence>
<dbReference type="PANTHER" id="PTHR12546:SF33">
    <property type="entry name" value="SPERM VESICLE FUSION PROTEIN FER-1"/>
    <property type="match status" value="1"/>
</dbReference>
<dbReference type="Proteomes" id="UP000823046">
    <property type="component" value="Unassembled WGS sequence"/>
</dbReference>
<evidence type="ECO:0000256" key="4">
    <source>
        <dbReference type="ARBA" id="ARBA00022989"/>
    </source>
</evidence>